<evidence type="ECO:0000256" key="4">
    <source>
        <dbReference type="ARBA" id="ARBA00023163"/>
    </source>
</evidence>
<dbReference type="SUPFAM" id="SSF46785">
    <property type="entry name" value="Winged helix' DNA-binding domain"/>
    <property type="match status" value="1"/>
</dbReference>
<protein>
    <submittedName>
        <fullName evidence="6">LysR family transcriptional regulator</fullName>
    </submittedName>
</protein>
<dbReference type="Gene3D" id="1.10.10.10">
    <property type="entry name" value="Winged helix-like DNA-binding domain superfamily/Winged helix DNA-binding domain"/>
    <property type="match status" value="1"/>
</dbReference>
<reference evidence="6 7" key="1">
    <citation type="submission" date="2022-02" db="EMBL/GenBank/DDBJ databases">
        <title>Mesosutterella porci, a novel member of the family Sutterellaceae from pig feces.</title>
        <authorList>
            <person name="Wylensek D."/>
            <person name="Clavel T."/>
        </authorList>
    </citation>
    <scope>NUCLEOTIDE SEQUENCE [LARGE SCALE GENOMIC DNA]</scope>
    <source>
        <strain evidence="7">oilRF-744-wt-GAM-9</strain>
    </source>
</reference>
<dbReference type="SUPFAM" id="SSF53850">
    <property type="entry name" value="Periplasmic binding protein-like II"/>
    <property type="match status" value="1"/>
</dbReference>
<sequence>MSKADDLTCWRYFAAFAKAGTLTAAANALQVEVSSISRAISGLEKALGCALIRHSSRPQTLTEAGQTALKRITPILRAHESLKQTLMDDKKTLSGNIRLSSAPGFASRQLIPLLQEFKKLYPAITVEILTGFKESDVQKGLCDVATLTGVPQLPGLCFMSRGRNVYLPVASPLYIEQHGMPLEPRQLKNHAGLVYNGPVRPETRALQRGERTEPVIFSTCTRSTDILAIRTALLDGLGVAVDMPLVQIYQDLNKGTLVPILPGWFRPPLECFIVTSRSTWHLKRIRIFLEWYAMIMQKHFAFYESQVEGIVALPKDSGRWDKKELYRT</sequence>
<keyword evidence="2" id="KW-0805">Transcription regulation</keyword>
<name>A0ABS9MRM6_9BURK</name>
<evidence type="ECO:0000259" key="5">
    <source>
        <dbReference type="PROSITE" id="PS50931"/>
    </source>
</evidence>
<dbReference type="PANTHER" id="PTHR30537">
    <property type="entry name" value="HTH-TYPE TRANSCRIPTIONAL REGULATOR"/>
    <property type="match status" value="1"/>
</dbReference>
<dbReference type="InterPro" id="IPR036390">
    <property type="entry name" value="WH_DNA-bd_sf"/>
</dbReference>
<keyword evidence="4" id="KW-0804">Transcription</keyword>
<dbReference type="InterPro" id="IPR036388">
    <property type="entry name" value="WH-like_DNA-bd_sf"/>
</dbReference>
<evidence type="ECO:0000256" key="2">
    <source>
        <dbReference type="ARBA" id="ARBA00023015"/>
    </source>
</evidence>
<evidence type="ECO:0000313" key="7">
    <source>
        <dbReference type="Proteomes" id="UP001297600"/>
    </source>
</evidence>
<gene>
    <name evidence="6" type="ORF">MAF45_05430</name>
</gene>
<dbReference type="InterPro" id="IPR058163">
    <property type="entry name" value="LysR-type_TF_proteobact-type"/>
</dbReference>
<dbReference type="RefSeq" id="WP_237978536.1">
    <property type="nucleotide sequence ID" value="NZ_JAKNCT010000005.1"/>
</dbReference>
<evidence type="ECO:0000256" key="3">
    <source>
        <dbReference type="ARBA" id="ARBA00023125"/>
    </source>
</evidence>
<feature type="domain" description="HTH lysR-type" evidence="5">
    <location>
        <begin position="5"/>
        <end position="62"/>
    </location>
</feature>
<dbReference type="PANTHER" id="PTHR30537:SF3">
    <property type="entry name" value="TRANSCRIPTIONAL REGULATORY PROTEIN"/>
    <property type="match status" value="1"/>
</dbReference>
<keyword evidence="3" id="KW-0238">DNA-binding</keyword>
<accession>A0ABS9MRM6</accession>
<comment type="caution">
    <text evidence="6">The sequence shown here is derived from an EMBL/GenBank/DDBJ whole genome shotgun (WGS) entry which is preliminary data.</text>
</comment>
<dbReference type="Pfam" id="PF03466">
    <property type="entry name" value="LysR_substrate"/>
    <property type="match status" value="1"/>
</dbReference>
<keyword evidence="7" id="KW-1185">Reference proteome</keyword>
<evidence type="ECO:0000313" key="6">
    <source>
        <dbReference type="EMBL" id="MCG5030885.1"/>
    </source>
</evidence>
<dbReference type="InterPro" id="IPR000847">
    <property type="entry name" value="LysR_HTH_N"/>
</dbReference>
<organism evidence="6 7">
    <name type="scientific">Mesosutterella porci</name>
    <dbReference type="NCBI Taxonomy" id="2915351"/>
    <lineage>
        <taxon>Bacteria</taxon>
        <taxon>Pseudomonadati</taxon>
        <taxon>Pseudomonadota</taxon>
        <taxon>Betaproteobacteria</taxon>
        <taxon>Burkholderiales</taxon>
        <taxon>Sutterellaceae</taxon>
        <taxon>Mesosutterella</taxon>
    </lineage>
</organism>
<dbReference type="EMBL" id="JAKNCT010000005">
    <property type="protein sequence ID" value="MCG5030885.1"/>
    <property type="molecule type" value="Genomic_DNA"/>
</dbReference>
<evidence type="ECO:0000256" key="1">
    <source>
        <dbReference type="ARBA" id="ARBA00009437"/>
    </source>
</evidence>
<dbReference type="Pfam" id="PF00126">
    <property type="entry name" value="HTH_1"/>
    <property type="match status" value="1"/>
</dbReference>
<comment type="similarity">
    <text evidence="1">Belongs to the LysR transcriptional regulatory family.</text>
</comment>
<proteinExistence type="inferred from homology"/>
<dbReference type="PROSITE" id="PS50931">
    <property type="entry name" value="HTH_LYSR"/>
    <property type="match status" value="1"/>
</dbReference>
<dbReference type="Proteomes" id="UP001297600">
    <property type="component" value="Unassembled WGS sequence"/>
</dbReference>
<dbReference type="InterPro" id="IPR005119">
    <property type="entry name" value="LysR_subst-bd"/>
</dbReference>
<dbReference type="Gene3D" id="3.40.190.290">
    <property type="match status" value="1"/>
</dbReference>
<dbReference type="CDD" id="cd08422">
    <property type="entry name" value="PBP2_CrgA_like"/>
    <property type="match status" value="1"/>
</dbReference>